<dbReference type="PROSITE" id="PS51831">
    <property type="entry name" value="HD"/>
    <property type="match status" value="1"/>
</dbReference>
<keyword evidence="3" id="KW-1185">Reference proteome</keyword>
<dbReference type="STRING" id="407022.SAMN05661044_00478"/>
<feature type="domain" description="HD" evidence="1">
    <location>
        <begin position="50"/>
        <end position="150"/>
    </location>
</feature>
<dbReference type="Pfam" id="PF01966">
    <property type="entry name" value="HD"/>
    <property type="match status" value="1"/>
</dbReference>
<dbReference type="OrthoDB" id="9814017at2"/>
<dbReference type="GO" id="GO:0008832">
    <property type="term" value="F:dGTPase activity"/>
    <property type="evidence" value="ECO:0007669"/>
    <property type="project" value="TreeGrafter"/>
</dbReference>
<dbReference type="InterPro" id="IPR003607">
    <property type="entry name" value="HD/PDEase_dom"/>
</dbReference>
<proteinExistence type="predicted"/>
<dbReference type="CDD" id="cd00077">
    <property type="entry name" value="HDc"/>
    <property type="match status" value="1"/>
</dbReference>
<evidence type="ECO:0000313" key="3">
    <source>
        <dbReference type="Proteomes" id="UP000199421"/>
    </source>
</evidence>
<dbReference type="SMART" id="SM00471">
    <property type="entry name" value="HDc"/>
    <property type="match status" value="1"/>
</dbReference>
<evidence type="ECO:0000313" key="2">
    <source>
        <dbReference type="EMBL" id="SEK53583.1"/>
    </source>
</evidence>
<dbReference type="PANTHER" id="PTHR11373:SF41">
    <property type="entry name" value="METAL-DEPENDENT PHOSPHOHYDROLASE"/>
    <property type="match status" value="1"/>
</dbReference>
<accession>A0A1H7HT73</accession>
<reference evidence="3" key="1">
    <citation type="submission" date="2016-10" db="EMBL/GenBank/DDBJ databases">
        <authorList>
            <person name="Varghese N."/>
            <person name="Submissions S."/>
        </authorList>
    </citation>
    <scope>NUCLEOTIDE SEQUENCE [LARGE SCALE GENOMIC DNA]</scope>
    <source>
        <strain evidence="3">DSM 18733</strain>
    </source>
</reference>
<dbReference type="PANTHER" id="PTHR11373">
    <property type="entry name" value="DEOXYNUCLEOSIDE TRIPHOSPHATE TRIPHOSPHOHYDROLASE"/>
    <property type="match status" value="1"/>
</dbReference>
<dbReference type="RefSeq" id="WP_093317812.1">
    <property type="nucleotide sequence ID" value="NZ_FOAF01000001.1"/>
</dbReference>
<dbReference type="InterPro" id="IPR050135">
    <property type="entry name" value="dGTPase-like"/>
</dbReference>
<dbReference type="Proteomes" id="UP000199421">
    <property type="component" value="Unassembled WGS sequence"/>
</dbReference>
<dbReference type="SUPFAM" id="SSF109604">
    <property type="entry name" value="HD-domain/PDEase-like"/>
    <property type="match status" value="1"/>
</dbReference>
<protein>
    <recommendedName>
        <fullName evidence="1">HD domain-containing protein</fullName>
    </recommendedName>
</protein>
<organism evidence="2 3">
    <name type="scientific">Olivibacter domesticus</name>
    <name type="common">Pseudosphingobacterium domesticum</name>
    <dbReference type="NCBI Taxonomy" id="407022"/>
    <lineage>
        <taxon>Bacteria</taxon>
        <taxon>Pseudomonadati</taxon>
        <taxon>Bacteroidota</taxon>
        <taxon>Sphingobacteriia</taxon>
        <taxon>Sphingobacteriales</taxon>
        <taxon>Sphingobacteriaceae</taxon>
        <taxon>Olivibacter</taxon>
    </lineage>
</organism>
<sequence>MVNISNILYGNFEMPMVIASLLKTKAVQRLQGIHQSGGIFLINPQASHTRLDHSIGVMLLIKKLGGSEMEQIAGLLHDISHTAFSHVGDYVMEDLTESYHEKVFMELLLKSDIPDVLHQYGYHIQEITEGNFEILEQPSPNLCADRIDYTLRDALQYGLISREEAINFIRFLSIRNNKIVIEKENQAIWINNLSKKVNQEIYNHPEYVYANIQLAKIIKRGLTKGVLTANDLFLTDTLLLNKIRSTYEGVTSIKAIKSLEGFKNFLREKAEIQIKKRYIDATYS</sequence>
<dbReference type="InterPro" id="IPR006674">
    <property type="entry name" value="HD_domain"/>
</dbReference>
<name>A0A1H7HT73_OLID1</name>
<dbReference type="EMBL" id="FOAF01000001">
    <property type="protein sequence ID" value="SEK53583.1"/>
    <property type="molecule type" value="Genomic_DNA"/>
</dbReference>
<dbReference type="Gene3D" id="1.10.3210.10">
    <property type="entry name" value="Hypothetical protein af1432"/>
    <property type="match status" value="1"/>
</dbReference>
<dbReference type="AlphaFoldDB" id="A0A1H7HT73"/>
<dbReference type="GO" id="GO:0006203">
    <property type="term" value="P:dGTP catabolic process"/>
    <property type="evidence" value="ECO:0007669"/>
    <property type="project" value="TreeGrafter"/>
</dbReference>
<gene>
    <name evidence="2" type="ORF">SAMN05661044_00478</name>
</gene>
<evidence type="ECO:0000259" key="1">
    <source>
        <dbReference type="PROSITE" id="PS51831"/>
    </source>
</evidence>